<evidence type="ECO:0000313" key="1">
    <source>
        <dbReference type="EMBL" id="CAG8777216.1"/>
    </source>
</evidence>
<reference evidence="1" key="1">
    <citation type="submission" date="2021-06" db="EMBL/GenBank/DDBJ databases">
        <authorList>
            <person name="Kallberg Y."/>
            <person name="Tangrot J."/>
            <person name="Rosling A."/>
        </authorList>
    </citation>
    <scope>NUCLEOTIDE SEQUENCE</scope>
    <source>
        <strain evidence="1">MA453B</strain>
    </source>
</reference>
<evidence type="ECO:0000313" key="2">
    <source>
        <dbReference type="Proteomes" id="UP000789405"/>
    </source>
</evidence>
<sequence length="92" mass="10166">MAYGEEASCTNAQNGASEFFNSVWKGSHRESSVINSWAGAKYGVSEVYQGKHSPPRWTARITPASLLINCRRLRATVVSHQAKSGYPHPYSH</sequence>
<name>A0A9N9JFR9_9GLOM</name>
<accession>A0A9N9JFR9</accession>
<keyword evidence="2" id="KW-1185">Reference proteome</keyword>
<gene>
    <name evidence="1" type="ORF">DERYTH_LOCUS19268</name>
</gene>
<feature type="non-terminal residue" evidence="1">
    <location>
        <position position="1"/>
    </location>
</feature>
<organism evidence="1 2">
    <name type="scientific">Dentiscutata erythropus</name>
    <dbReference type="NCBI Taxonomy" id="1348616"/>
    <lineage>
        <taxon>Eukaryota</taxon>
        <taxon>Fungi</taxon>
        <taxon>Fungi incertae sedis</taxon>
        <taxon>Mucoromycota</taxon>
        <taxon>Glomeromycotina</taxon>
        <taxon>Glomeromycetes</taxon>
        <taxon>Diversisporales</taxon>
        <taxon>Gigasporaceae</taxon>
        <taxon>Dentiscutata</taxon>
    </lineage>
</organism>
<proteinExistence type="predicted"/>
<protein>
    <submittedName>
        <fullName evidence="1">3086_t:CDS:1</fullName>
    </submittedName>
</protein>
<dbReference type="EMBL" id="CAJVPY010020840">
    <property type="protein sequence ID" value="CAG8777216.1"/>
    <property type="molecule type" value="Genomic_DNA"/>
</dbReference>
<dbReference type="Proteomes" id="UP000789405">
    <property type="component" value="Unassembled WGS sequence"/>
</dbReference>
<comment type="caution">
    <text evidence="1">The sequence shown here is derived from an EMBL/GenBank/DDBJ whole genome shotgun (WGS) entry which is preliminary data.</text>
</comment>
<dbReference type="AlphaFoldDB" id="A0A9N9JFR9"/>